<name>A0A2M8CFP6_9BACT</name>
<dbReference type="AlphaFoldDB" id="A0A2M8CFP6"/>
<protein>
    <submittedName>
        <fullName evidence="8">1-acyl-sn-glycerol-3-phosphate acyltransferase</fullName>
    </submittedName>
</protein>
<evidence type="ECO:0000256" key="2">
    <source>
        <dbReference type="ARBA" id="ARBA00022679"/>
    </source>
</evidence>
<dbReference type="SMART" id="SM00563">
    <property type="entry name" value="PlsC"/>
    <property type="match status" value="1"/>
</dbReference>
<comment type="caution">
    <text evidence="8">The sequence shown here is derived from an EMBL/GenBank/DDBJ whole genome shotgun (WGS) entry which is preliminary data.</text>
</comment>
<keyword evidence="4" id="KW-0812">Transmembrane</keyword>
<dbReference type="Proteomes" id="UP000231493">
    <property type="component" value="Unassembled WGS sequence"/>
</dbReference>
<keyword evidence="2 8" id="KW-0808">Transferase</keyword>
<feature type="domain" description="Phospholipid/glycerol acyltransferase" evidence="5">
    <location>
        <begin position="39"/>
        <end position="151"/>
    </location>
</feature>
<dbReference type="EMBL" id="PFKO01000229">
    <property type="protein sequence ID" value="PIY32368.1"/>
    <property type="molecule type" value="Genomic_DNA"/>
</dbReference>
<dbReference type="SUPFAM" id="SSF69593">
    <property type="entry name" value="Glycerol-3-phosphate (1)-acyltransferase"/>
    <property type="match status" value="1"/>
</dbReference>
<sequence length="200" mass="21797">MRVNILLYIIIKSFSLIIFKLIFRLKIIGRENIPKTGPFVIVANHSSLLDGFVLVSSVKPKITFMSAAYLFKMPFVGNILRGVGAIPVQGKGNDIKLIKNAMKVLQAGGVLGIFPEGRITNEKDDFSAKAGAAYLAVKADVPIIPMAIKGAGKALPVGAKFPKLNRIKVKIGKLISGSKKIKLNKKILEDTVNSYMKEIY</sequence>
<dbReference type="CDD" id="cd07989">
    <property type="entry name" value="LPLAT_AGPAT-like"/>
    <property type="match status" value="1"/>
</dbReference>
<evidence type="ECO:0000256" key="3">
    <source>
        <dbReference type="ARBA" id="ARBA00023315"/>
    </source>
</evidence>
<dbReference type="GO" id="GO:0003841">
    <property type="term" value="F:1-acylglycerol-3-phosphate O-acyltransferase activity"/>
    <property type="evidence" value="ECO:0007669"/>
    <property type="project" value="TreeGrafter"/>
</dbReference>
<evidence type="ECO:0000313" key="9">
    <source>
        <dbReference type="Proteomes" id="UP000228560"/>
    </source>
</evidence>
<feature type="transmembrane region" description="Helical" evidence="4">
    <location>
        <begin position="6"/>
        <end position="23"/>
    </location>
</feature>
<keyword evidence="4" id="KW-1133">Transmembrane helix</keyword>
<keyword evidence="3 8" id="KW-0012">Acyltransferase</keyword>
<keyword evidence="4" id="KW-0472">Membrane</keyword>
<evidence type="ECO:0000313" key="10">
    <source>
        <dbReference type="Proteomes" id="UP000230646"/>
    </source>
</evidence>
<dbReference type="EMBL" id="PFTV01000029">
    <property type="protein sequence ID" value="PJB57829.1"/>
    <property type="molecule type" value="Genomic_DNA"/>
</dbReference>
<dbReference type="EMBL" id="PFIP01000142">
    <property type="protein sequence ID" value="PIX33603.1"/>
    <property type="molecule type" value="Genomic_DNA"/>
</dbReference>
<dbReference type="GO" id="GO:0006654">
    <property type="term" value="P:phosphatidic acid biosynthetic process"/>
    <property type="evidence" value="ECO:0007669"/>
    <property type="project" value="TreeGrafter"/>
</dbReference>
<evidence type="ECO:0000259" key="5">
    <source>
        <dbReference type="SMART" id="SM00563"/>
    </source>
</evidence>
<accession>A0A2M7PP26</accession>
<dbReference type="PANTHER" id="PTHR10434">
    <property type="entry name" value="1-ACYL-SN-GLYCEROL-3-PHOSPHATE ACYLTRANSFERASE"/>
    <property type="match status" value="1"/>
</dbReference>
<evidence type="ECO:0000313" key="6">
    <source>
        <dbReference type="EMBL" id="PIX33603.1"/>
    </source>
</evidence>
<proteinExistence type="predicted"/>
<evidence type="ECO:0000313" key="7">
    <source>
        <dbReference type="EMBL" id="PIY32368.1"/>
    </source>
</evidence>
<comment type="pathway">
    <text evidence="1">Lipid metabolism.</text>
</comment>
<accession>A0A2M8CFP6</accession>
<evidence type="ECO:0000256" key="1">
    <source>
        <dbReference type="ARBA" id="ARBA00005189"/>
    </source>
</evidence>
<dbReference type="Pfam" id="PF01553">
    <property type="entry name" value="Acyltransferase"/>
    <property type="match status" value="1"/>
</dbReference>
<reference evidence="9 10" key="2">
    <citation type="submission" date="2017-09" db="EMBL/GenBank/DDBJ databases">
        <title>Depth-based differentiation of microbial function through sediment-hosted aquifers and enrichment of novel symbionts in the deep terrestrial subsurface.</title>
        <authorList>
            <person name="Probst A.J."/>
            <person name="Ladd B."/>
            <person name="Jarett J.K."/>
            <person name="Geller-Mcgrath D.E."/>
            <person name="Sieber C.M."/>
            <person name="Emerson J.B."/>
            <person name="Anantharaman K."/>
            <person name="Thomas B.C."/>
            <person name="Malmstrom R."/>
            <person name="Stieglmeier M."/>
            <person name="Klingl A."/>
            <person name="Woyke T."/>
            <person name="Ryan C.M."/>
            <person name="Banfield J.F."/>
        </authorList>
    </citation>
    <scope>NUCLEOTIDE SEQUENCE [LARGE SCALE GENOMIC DNA]</scope>
    <source>
        <strain evidence="7">CG_4_10_14_3_um_filter_34_13</strain>
        <strain evidence="8">CG_4_9_14_3_um_filter_33_16</strain>
    </source>
</reference>
<dbReference type="Proteomes" id="UP000230646">
    <property type="component" value="Unassembled WGS sequence"/>
</dbReference>
<organism evidence="8 9">
    <name type="scientific">Candidatus Infernicultor aquiphilus</name>
    <dbReference type="NCBI Taxonomy" id="1805029"/>
    <lineage>
        <taxon>Bacteria</taxon>
        <taxon>Pseudomonadati</taxon>
        <taxon>Atribacterota</taxon>
        <taxon>Candidatus Phoenicimicrobiia</taxon>
        <taxon>Candidatus Pheonicimicrobiales</taxon>
        <taxon>Candidatus Phoenicimicrobiaceae</taxon>
        <taxon>Candidatus Infernicultor</taxon>
    </lineage>
</organism>
<evidence type="ECO:0000313" key="8">
    <source>
        <dbReference type="EMBL" id="PJB57829.1"/>
    </source>
</evidence>
<evidence type="ECO:0000256" key="4">
    <source>
        <dbReference type="SAM" id="Phobius"/>
    </source>
</evidence>
<dbReference type="InterPro" id="IPR002123">
    <property type="entry name" value="Plipid/glycerol_acylTrfase"/>
</dbReference>
<accession>A0A2M7K651</accession>
<dbReference type="PANTHER" id="PTHR10434:SF11">
    <property type="entry name" value="1-ACYL-SN-GLYCEROL-3-PHOSPHATE ACYLTRANSFERASE"/>
    <property type="match status" value="1"/>
</dbReference>
<dbReference type="Proteomes" id="UP000228560">
    <property type="component" value="Unassembled WGS sequence"/>
</dbReference>
<gene>
    <name evidence="8" type="ORF">CO097_01185</name>
    <name evidence="7" type="ORF">COZ07_05915</name>
    <name evidence="6" type="ORF">COZ58_07105</name>
</gene>
<reference evidence="6" key="1">
    <citation type="submission" date="2017-09" db="EMBL/GenBank/DDBJ databases">
        <title>Depth-based differentiation of microbial function through sediment-hosted aquifers and enrichment of novel symbionts in the deep terrestrial subsurface.</title>
        <authorList>
            <person name="Probst A.J."/>
            <person name="Ladd B."/>
            <person name="Jarett J.K."/>
            <person name="Geller-Mcgrath D.E."/>
            <person name="Sieber C.M.K."/>
            <person name="Emerson J.B."/>
            <person name="Anantharaman K."/>
            <person name="Thomas B.C."/>
            <person name="Malmstrom R."/>
            <person name="Stieglmeier M."/>
            <person name="Klingl A."/>
            <person name="Woyke T."/>
            <person name="Ryan C.M."/>
            <person name="Banfield J.F."/>
        </authorList>
    </citation>
    <scope>NUCLEOTIDE SEQUENCE</scope>
    <source>
        <strain evidence="6">CG_4_8_14_3_um_filter_34_18</strain>
    </source>
</reference>